<keyword evidence="2" id="KW-0758">Storage protein</keyword>
<dbReference type="InterPro" id="IPR036312">
    <property type="entry name" value="Bifun_inhib/LTP/seed_sf"/>
</dbReference>
<gene>
    <name evidence="7" type="ORF">F511_04958</name>
    <name evidence="8" type="ORF">F511_04959</name>
</gene>
<name>A0A2Z7BS72_9LAMI</name>
<reference evidence="8 9" key="1">
    <citation type="journal article" date="2015" name="Proc. Natl. Acad. Sci. U.S.A.">
        <title>The resurrection genome of Boea hygrometrica: A blueprint for survival of dehydration.</title>
        <authorList>
            <person name="Xiao L."/>
            <person name="Yang G."/>
            <person name="Zhang L."/>
            <person name="Yang X."/>
            <person name="Zhao S."/>
            <person name="Ji Z."/>
            <person name="Zhou Q."/>
            <person name="Hu M."/>
            <person name="Wang Y."/>
            <person name="Chen M."/>
            <person name="Xu Y."/>
            <person name="Jin H."/>
            <person name="Xiao X."/>
            <person name="Hu G."/>
            <person name="Bao F."/>
            <person name="Hu Y."/>
            <person name="Wan P."/>
            <person name="Li L."/>
            <person name="Deng X."/>
            <person name="Kuang T."/>
            <person name="Xiang C."/>
            <person name="Zhu J.K."/>
            <person name="Oliver M.J."/>
            <person name="He Y."/>
        </authorList>
    </citation>
    <scope>NUCLEOTIDE SEQUENCE [LARGE SCALE GENOMIC DNA]</scope>
    <source>
        <strain evidence="9">cv. XS01</strain>
    </source>
</reference>
<dbReference type="OrthoDB" id="1922883at2759"/>
<feature type="signal peptide" evidence="5">
    <location>
        <begin position="1"/>
        <end position="21"/>
    </location>
</feature>
<evidence type="ECO:0000256" key="3">
    <source>
        <dbReference type="ARBA" id="ARBA00023129"/>
    </source>
</evidence>
<evidence type="ECO:0000256" key="5">
    <source>
        <dbReference type="SAM" id="SignalP"/>
    </source>
</evidence>
<evidence type="ECO:0000313" key="8">
    <source>
        <dbReference type="EMBL" id="KZV34985.1"/>
    </source>
</evidence>
<sequence>MAKNLALAAALVVAMLSLAAANTYTTTITTTIDDIDNPGQQQQCQRQLQGRRFQSCQRYLQQGRQGGRDDSEDGELVLPAESRGEQSESLRQCCDELRQVNERCRCEAIKQAVREQQQEGGGYRGQEFEEVYDRARNLPQRCQMRHPRQCQLSGVFL</sequence>
<accession>A0A2Z7BS72</accession>
<dbReference type="Pfam" id="PF00234">
    <property type="entry name" value="Tryp_alpha_amyl"/>
    <property type="match status" value="1"/>
</dbReference>
<proteinExistence type="inferred from homology"/>
<evidence type="ECO:0000256" key="4">
    <source>
        <dbReference type="SAM" id="MobiDB-lite"/>
    </source>
</evidence>
<feature type="chain" id="PRO_5040678822" evidence="5">
    <location>
        <begin position="22"/>
        <end position="157"/>
    </location>
</feature>
<dbReference type="Proteomes" id="UP000250235">
    <property type="component" value="Unassembled WGS sequence"/>
</dbReference>
<dbReference type="SMART" id="SM00499">
    <property type="entry name" value="AAI"/>
    <property type="match status" value="1"/>
</dbReference>
<evidence type="ECO:0000313" key="9">
    <source>
        <dbReference type="Proteomes" id="UP000250235"/>
    </source>
</evidence>
<keyword evidence="3" id="KW-0708">Seed storage protein</keyword>
<dbReference type="AlphaFoldDB" id="A0A2Z7BS72"/>
<dbReference type="EMBL" id="KV005015">
    <property type="protein sequence ID" value="KZV34984.1"/>
    <property type="molecule type" value="Genomic_DNA"/>
</dbReference>
<evidence type="ECO:0000259" key="6">
    <source>
        <dbReference type="SMART" id="SM00499"/>
    </source>
</evidence>
<evidence type="ECO:0000256" key="2">
    <source>
        <dbReference type="ARBA" id="ARBA00022761"/>
    </source>
</evidence>
<keyword evidence="5" id="KW-0732">Signal</keyword>
<dbReference type="EMBL" id="KV005015">
    <property type="protein sequence ID" value="KZV34985.1"/>
    <property type="molecule type" value="Genomic_DNA"/>
</dbReference>
<dbReference type="SUPFAM" id="SSF47699">
    <property type="entry name" value="Bifunctional inhibitor/lipid-transfer protein/seed storage 2S albumin"/>
    <property type="match status" value="1"/>
</dbReference>
<comment type="similarity">
    <text evidence="1">Belongs to the 2S seed storage albumins family.</text>
</comment>
<dbReference type="PANTHER" id="PTHR35496:SF4">
    <property type="entry name" value="2S SULFUR-RICH SEED STORAGE PROTEIN 2-LIKE"/>
    <property type="match status" value="1"/>
</dbReference>
<protein>
    <submittedName>
        <fullName evidence="8">2S albumin</fullName>
    </submittedName>
</protein>
<dbReference type="Gene3D" id="1.10.110.10">
    <property type="entry name" value="Plant lipid-transfer and hydrophobic proteins"/>
    <property type="match status" value="1"/>
</dbReference>
<evidence type="ECO:0000313" key="7">
    <source>
        <dbReference type="EMBL" id="KZV34984.1"/>
    </source>
</evidence>
<dbReference type="CDD" id="cd00261">
    <property type="entry name" value="AAI_SS"/>
    <property type="match status" value="1"/>
</dbReference>
<evidence type="ECO:0000256" key="1">
    <source>
        <dbReference type="ARBA" id="ARBA00008262"/>
    </source>
</evidence>
<feature type="domain" description="Bifunctional inhibitor/plant lipid transfer protein/seed storage helical" evidence="6">
    <location>
        <begin position="44"/>
        <end position="150"/>
    </location>
</feature>
<dbReference type="InterPro" id="IPR000617">
    <property type="entry name" value="Napin/2SS/CON"/>
</dbReference>
<keyword evidence="9" id="KW-1185">Reference proteome</keyword>
<feature type="region of interest" description="Disordered" evidence="4">
    <location>
        <begin position="60"/>
        <end position="86"/>
    </location>
</feature>
<dbReference type="InterPro" id="IPR016140">
    <property type="entry name" value="Bifunc_inhib/LTP/seed_store"/>
</dbReference>
<organism evidence="8 9">
    <name type="scientific">Dorcoceras hygrometricum</name>
    <dbReference type="NCBI Taxonomy" id="472368"/>
    <lineage>
        <taxon>Eukaryota</taxon>
        <taxon>Viridiplantae</taxon>
        <taxon>Streptophyta</taxon>
        <taxon>Embryophyta</taxon>
        <taxon>Tracheophyta</taxon>
        <taxon>Spermatophyta</taxon>
        <taxon>Magnoliopsida</taxon>
        <taxon>eudicotyledons</taxon>
        <taxon>Gunneridae</taxon>
        <taxon>Pentapetalae</taxon>
        <taxon>asterids</taxon>
        <taxon>lamiids</taxon>
        <taxon>Lamiales</taxon>
        <taxon>Gesneriaceae</taxon>
        <taxon>Didymocarpoideae</taxon>
        <taxon>Trichosporeae</taxon>
        <taxon>Loxocarpinae</taxon>
        <taxon>Dorcoceras</taxon>
    </lineage>
</organism>
<dbReference type="GO" id="GO:0045735">
    <property type="term" value="F:nutrient reservoir activity"/>
    <property type="evidence" value="ECO:0007669"/>
    <property type="project" value="UniProtKB-KW"/>
</dbReference>
<dbReference type="PANTHER" id="PTHR35496">
    <property type="entry name" value="2S SEED STORAGE PROTEIN 1-RELATED"/>
    <property type="match status" value="1"/>
</dbReference>
<reference evidence="8" key="2">
    <citation type="submission" date="2016-02" db="EMBL/GenBank/DDBJ databases">
        <authorList>
            <person name="Alioto T."/>
            <person name="Alioto T."/>
        </authorList>
    </citation>
    <scope>NUCLEOTIDE SEQUENCE</scope>
</reference>